<keyword evidence="3" id="KW-0963">Cytoplasm</keyword>
<evidence type="ECO:0000256" key="3">
    <source>
        <dbReference type="ARBA" id="ARBA00022490"/>
    </source>
</evidence>
<dbReference type="PANTHER" id="PTHR24200">
    <property type="entry name" value="TOUCAN, ISOFORM A"/>
    <property type="match status" value="1"/>
</dbReference>
<dbReference type="GeneTree" id="ENSGT00940000178913"/>
<organism evidence="10 11">
    <name type="scientific">Hippocampus comes</name>
    <name type="common">Tiger tail seahorse</name>
    <dbReference type="NCBI Taxonomy" id="109280"/>
    <lineage>
        <taxon>Eukaryota</taxon>
        <taxon>Metazoa</taxon>
        <taxon>Chordata</taxon>
        <taxon>Craniata</taxon>
        <taxon>Vertebrata</taxon>
        <taxon>Euteleostomi</taxon>
        <taxon>Actinopterygii</taxon>
        <taxon>Neopterygii</taxon>
        <taxon>Teleostei</taxon>
        <taxon>Neoteleostei</taxon>
        <taxon>Acanthomorphata</taxon>
        <taxon>Syngnathiaria</taxon>
        <taxon>Syngnathiformes</taxon>
        <taxon>Syngnathoidei</taxon>
        <taxon>Syngnathidae</taxon>
        <taxon>Hippocampus</taxon>
    </lineage>
</organism>
<dbReference type="STRING" id="109280.ENSHCOP00000002292"/>
<keyword evidence="5" id="KW-0175">Coiled coil</keyword>
<sequence length="344" mass="39113">MRSLNAPRGSRSYPPASWSLNASHVKPGGGAFSNFAEARPNFSAFSRRRTTEQRVPKRRRRGRATRGATRGEAASAGMGCSHSKKKTKKDDKDSSRQDGAKRAHSERRSGGVANANAAAALEKHLERLEWQLRILKEVLSANGGAERSELLKEHADEEVCTLVLALLDKVKTETCAQLSAVHQQQRQQTAQQHQQHLLEVERAHEEVKVQLTEKFQISENLLKVEVSHLKAELERYNDLKKRVQESTFKKDLLRNIQAHGSPGAFWESEQESLLFVIEMKSERLREQNRKLQDMEQLVRLRFGTRLRDAVVCPTYSFVPRRRCCRSGVWTIDEYSASSRSSLLM</sequence>
<evidence type="ECO:0000256" key="2">
    <source>
        <dbReference type="ARBA" id="ARBA00004214"/>
    </source>
</evidence>
<evidence type="ECO:0000256" key="8">
    <source>
        <dbReference type="ARBA" id="ARBA00038407"/>
    </source>
</evidence>
<dbReference type="GO" id="GO:0030496">
    <property type="term" value="C:midbody"/>
    <property type="evidence" value="ECO:0007669"/>
    <property type="project" value="UniProtKB-SubCell"/>
</dbReference>
<evidence type="ECO:0000256" key="7">
    <source>
        <dbReference type="ARBA" id="ARBA00023288"/>
    </source>
</evidence>
<dbReference type="GO" id="GO:0005634">
    <property type="term" value="C:nucleus"/>
    <property type="evidence" value="ECO:0007669"/>
    <property type="project" value="TreeGrafter"/>
</dbReference>
<comment type="subcellular location">
    <subcellularLocation>
        <location evidence="1">Cytoplasm</location>
        <location evidence="1">Cytoskeleton</location>
        <location evidence="1">Spindle</location>
    </subcellularLocation>
    <subcellularLocation>
        <location evidence="2">Midbody</location>
    </subcellularLocation>
</comment>
<dbReference type="Ensembl" id="ENSHCOT00000010661.1">
    <property type="protein sequence ID" value="ENSHCOP00000002292.1"/>
    <property type="gene ID" value="ENSHCOG00000003416.1"/>
</dbReference>
<evidence type="ECO:0000313" key="10">
    <source>
        <dbReference type="Ensembl" id="ENSHCOP00000002292.1"/>
    </source>
</evidence>
<name>A0A3Q2XF80_HIPCM</name>
<keyword evidence="7" id="KW-0449">Lipoprotein</keyword>
<comment type="similarity">
    <text evidence="8">Belongs to the CCDC69 family.</text>
</comment>
<protein>
    <submittedName>
        <fullName evidence="10">Coiled-coil domain containing 69</fullName>
    </submittedName>
</protein>
<feature type="compositionally biased region" description="Low complexity" evidence="9">
    <location>
        <begin position="65"/>
        <end position="77"/>
    </location>
</feature>
<evidence type="ECO:0000256" key="9">
    <source>
        <dbReference type="SAM" id="MobiDB-lite"/>
    </source>
</evidence>
<evidence type="ECO:0000256" key="5">
    <source>
        <dbReference type="ARBA" id="ARBA00023054"/>
    </source>
</evidence>
<reference evidence="10" key="2">
    <citation type="submission" date="2025-09" db="UniProtKB">
        <authorList>
            <consortium name="Ensembl"/>
        </authorList>
    </citation>
    <scope>IDENTIFICATION</scope>
</reference>
<keyword evidence="4" id="KW-0519">Myristate</keyword>
<dbReference type="GO" id="GO:0005819">
    <property type="term" value="C:spindle"/>
    <property type="evidence" value="ECO:0007669"/>
    <property type="project" value="UniProtKB-SubCell"/>
</dbReference>
<dbReference type="GO" id="GO:0005737">
    <property type="term" value="C:cytoplasm"/>
    <property type="evidence" value="ECO:0007669"/>
    <property type="project" value="TreeGrafter"/>
</dbReference>
<evidence type="ECO:0000313" key="11">
    <source>
        <dbReference type="Proteomes" id="UP000264820"/>
    </source>
</evidence>
<dbReference type="GO" id="GO:0008017">
    <property type="term" value="F:microtubule binding"/>
    <property type="evidence" value="ECO:0007669"/>
    <property type="project" value="TreeGrafter"/>
</dbReference>
<accession>A0A3Q2XF80</accession>
<evidence type="ECO:0000256" key="4">
    <source>
        <dbReference type="ARBA" id="ARBA00022707"/>
    </source>
</evidence>
<proteinExistence type="inferred from homology"/>
<dbReference type="Proteomes" id="UP000264820">
    <property type="component" value="Unplaced"/>
</dbReference>
<dbReference type="AlphaFoldDB" id="A0A3Q2XF80"/>
<evidence type="ECO:0000256" key="1">
    <source>
        <dbReference type="ARBA" id="ARBA00004186"/>
    </source>
</evidence>
<reference evidence="10" key="1">
    <citation type="submission" date="2025-08" db="UniProtKB">
        <authorList>
            <consortium name="Ensembl"/>
        </authorList>
    </citation>
    <scope>IDENTIFICATION</scope>
</reference>
<evidence type="ECO:0000256" key="6">
    <source>
        <dbReference type="ARBA" id="ARBA00023212"/>
    </source>
</evidence>
<dbReference type="PANTHER" id="PTHR24200:SF6">
    <property type="entry name" value="COILED-COIL DOMAIN-CONTAINING PROTEIN 69"/>
    <property type="match status" value="1"/>
</dbReference>
<feature type="region of interest" description="Disordered" evidence="9">
    <location>
        <begin position="1"/>
        <end position="114"/>
    </location>
</feature>
<keyword evidence="6" id="KW-0206">Cytoskeleton</keyword>
<dbReference type="InterPro" id="IPR051293">
    <property type="entry name" value="MTUS1/CCDC69"/>
</dbReference>
<feature type="compositionally biased region" description="Basic and acidic residues" evidence="9">
    <location>
        <begin position="88"/>
        <end position="109"/>
    </location>
</feature>
<keyword evidence="11" id="KW-1185">Reference proteome</keyword>